<feature type="transmembrane region" description="Helical" evidence="7">
    <location>
        <begin position="31"/>
        <end position="50"/>
    </location>
</feature>
<accession>A0A6J4I8Z2</accession>
<feature type="transmembrane region" description="Helical" evidence="7">
    <location>
        <begin position="56"/>
        <end position="75"/>
    </location>
</feature>
<sequence length="575" mass="59834">MHGIEFLGEIGIVLVAALLGGLVARALRLPVLVGYLVAGVVVGPHTPGFIADDGMVRAVADLGVALLMFAVGVQFSLHELNAVRRTALLGGGAQILGTILLGVLIGVALGWGVYGGVFLGCALSLSSTAVMMRVLEERGELGTAHGTVMLGILVVQDLSLVLMMTLLPALASVGTEGGAAALATVGKALLRAALFLAVTLLFAMRGAPALIGRVAATGSRDLFILMVVCLCLVAAIAADLAGLGLALGAFLAGVVVSESAYAHEVFSQIRPLRDVFASLFFVSVGMLLDPSFVAKNWGAVLVVVLAIVVGKALLSTAAIYASGWHGRTAILAGMGLAQIGEFSFVLATVGSARNLIPAEIGSVILSSALVTILLAPFLYEAAGGLYTRLNRVPSLSRWLNRQATKEAGAFAHESSGNRVVILGCGRVGRYVSDSLRAKGVAHVAVDYESTAISRLKENGVRIVYGDASSPTVLEQTAPQTAELAIIALPEASTTEAAVRELRRLAPGLRIAARVHRGEDIPRMRASGADAVVHAEFEAGAEMIRQTLDCLGFPDPEVDGYIEEVRQHRYRNESSP</sequence>
<dbReference type="PANTHER" id="PTHR42751">
    <property type="entry name" value="SODIUM/HYDROGEN EXCHANGER FAMILY/TRKA DOMAIN PROTEIN"/>
    <property type="match status" value="1"/>
</dbReference>
<comment type="similarity">
    <text evidence="2">Belongs to the monovalent cation:proton antiporter 2 (CPA2) transporter (TC 2.A.37) family.</text>
</comment>
<dbReference type="PANTHER" id="PTHR42751:SF3">
    <property type="entry name" value="SODIUM_GLUTAMATE SYMPORTER"/>
    <property type="match status" value="1"/>
</dbReference>
<evidence type="ECO:0000256" key="3">
    <source>
        <dbReference type="ARBA" id="ARBA00022448"/>
    </source>
</evidence>
<name>A0A6J4I8Z2_9BACT</name>
<dbReference type="InterPro" id="IPR038770">
    <property type="entry name" value="Na+/solute_symporter_sf"/>
</dbReference>
<feature type="transmembrane region" description="Helical" evidence="7">
    <location>
        <begin position="6"/>
        <end position="24"/>
    </location>
</feature>
<feature type="transmembrane region" description="Helical" evidence="7">
    <location>
        <begin position="179"/>
        <end position="202"/>
    </location>
</feature>
<evidence type="ECO:0000256" key="2">
    <source>
        <dbReference type="ARBA" id="ARBA00005551"/>
    </source>
</evidence>
<dbReference type="AlphaFoldDB" id="A0A6J4I8Z2"/>
<feature type="transmembrane region" description="Helical" evidence="7">
    <location>
        <begin position="222"/>
        <end position="238"/>
    </location>
</feature>
<feature type="transmembrane region" description="Helical" evidence="7">
    <location>
        <begin position="299"/>
        <end position="321"/>
    </location>
</feature>
<keyword evidence="5 7" id="KW-1133">Transmembrane helix</keyword>
<dbReference type="GO" id="GO:0016020">
    <property type="term" value="C:membrane"/>
    <property type="evidence" value="ECO:0007669"/>
    <property type="project" value="UniProtKB-SubCell"/>
</dbReference>
<feature type="transmembrane region" description="Helical" evidence="7">
    <location>
        <begin position="328"/>
        <end position="349"/>
    </location>
</feature>
<feature type="transmembrane region" description="Helical" evidence="7">
    <location>
        <begin position="117"/>
        <end position="135"/>
    </location>
</feature>
<feature type="domain" description="RCK N-terminal" evidence="8">
    <location>
        <begin position="416"/>
        <end position="532"/>
    </location>
</feature>
<dbReference type="GO" id="GO:0015297">
    <property type="term" value="F:antiporter activity"/>
    <property type="evidence" value="ECO:0007669"/>
    <property type="project" value="InterPro"/>
</dbReference>
<evidence type="ECO:0000256" key="4">
    <source>
        <dbReference type="ARBA" id="ARBA00022692"/>
    </source>
</evidence>
<evidence type="ECO:0000256" key="6">
    <source>
        <dbReference type="ARBA" id="ARBA00023136"/>
    </source>
</evidence>
<dbReference type="Gene3D" id="1.20.1530.20">
    <property type="match status" value="1"/>
</dbReference>
<organism evidence="9">
    <name type="scientific">uncultured Armatimonadetes bacterium</name>
    <dbReference type="NCBI Taxonomy" id="157466"/>
    <lineage>
        <taxon>Bacteria</taxon>
        <taxon>Bacillati</taxon>
        <taxon>Armatimonadota</taxon>
        <taxon>environmental samples</taxon>
    </lineage>
</organism>
<evidence type="ECO:0000256" key="7">
    <source>
        <dbReference type="SAM" id="Phobius"/>
    </source>
</evidence>
<comment type="subcellular location">
    <subcellularLocation>
        <location evidence="1">Membrane</location>
        <topology evidence="1">Multi-pass membrane protein</topology>
    </subcellularLocation>
</comment>
<evidence type="ECO:0000259" key="8">
    <source>
        <dbReference type="PROSITE" id="PS51201"/>
    </source>
</evidence>
<keyword evidence="4 7" id="KW-0812">Transmembrane</keyword>
<evidence type="ECO:0000256" key="1">
    <source>
        <dbReference type="ARBA" id="ARBA00004141"/>
    </source>
</evidence>
<dbReference type="InterPro" id="IPR006153">
    <property type="entry name" value="Cation/H_exchanger_TM"/>
</dbReference>
<feature type="transmembrane region" description="Helical" evidence="7">
    <location>
        <begin position="275"/>
        <end position="293"/>
    </location>
</feature>
<proteinExistence type="inferred from homology"/>
<dbReference type="Gene3D" id="3.40.50.720">
    <property type="entry name" value="NAD(P)-binding Rossmann-like Domain"/>
    <property type="match status" value="1"/>
</dbReference>
<dbReference type="InterPro" id="IPR036291">
    <property type="entry name" value="NAD(P)-bd_dom_sf"/>
</dbReference>
<keyword evidence="6 7" id="KW-0472">Membrane</keyword>
<feature type="transmembrane region" description="Helical" evidence="7">
    <location>
        <begin position="355"/>
        <end position="379"/>
    </location>
</feature>
<feature type="transmembrane region" description="Helical" evidence="7">
    <location>
        <begin position="147"/>
        <end position="167"/>
    </location>
</feature>
<dbReference type="PROSITE" id="PS51201">
    <property type="entry name" value="RCK_N"/>
    <property type="match status" value="1"/>
</dbReference>
<protein>
    <submittedName>
        <fullName evidence="9">Inner membrane protein YbaL, KefB/KefC family</fullName>
    </submittedName>
</protein>
<dbReference type="EMBL" id="CADCTO010000201">
    <property type="protein sequence ID" value="CAA9244172.1"/>
    <property type="molecule type" value="Genomic_DNA"/>
</dbReference>
<dbReference type="SUPFAM" id="SSF51735">
    <property type="entry name" value="NAD(P)-binding Rossmann-fold domains"/>
    <property type="match status" value="1"/>
</dbReference>
<evidence type="ECO:0000256" key="5">
    <source>
        <dbReference type="ARBA" id="ARBA00022989"/>
    </source>
</evidence>
<dbReference type="Pfam" id="PF00999">
    <property type="entry name" value="Na_H_Exchanger"/>
    <property type="match status" value="1"/>
</dbReference>
<dbReference type="InterPro" id="IPR003148">
    <property type="entry name" value="RCK_N"/>
</dbReference>
<keyword evidence="3" id="KW-0813">Transport</keyword>
<feature type="transmembrane region" description="Helical" evidence="7">
    <location>
        <begin position="87"/>
        <end position="111"/>
    </location>
</feature>
<dbReference type="GO" id="GO:0006813">
    <property type="term" value="P:potassium ion transport"/>
    <property type="evidence" value="ECO:0007669"/>
    <property type="project" value="InterPro"/>
</dbReference>
<reference evidence="9" key="1">
    <citation type="submission" date="2020-02" db="EMBL/GenBank/DDBJ databases">
        <authorList>
            <person name="Meier V. D."/>
        </authorList>
    </citation>
    <scope>NUCLEOTIDE SEQUENCE</scope>
    <source>
        <strain evidence="9">AVDCRST_MAG63</strain>
    </source>
</reference>
<gene>
    <name evidence="9" type="ORF">AVDCRST_MAG63-1579</name>
</gene>
<evidence type="ECO:0000313" key="9">
    <source>
        <dbReference type="EMBL" id="CAA9244172.1"/>
    </source>
</evidence>
<dbReference type="Pfam" id="PF02254">
    <property type="entry name" value="TrkA_N"/>
    <property type="match status" value="1"/>
</dbReference>
<dbReference type="GO" id="GO:1902600">
    <property type="term" value="P:proton transmembrane transport"/>
    <property type="evidence" value="ECO:0007669"/>
    <property type="project" value="InterPro"/>
</dbReference>